<comment type="caution">
    <text evidence="7">The sequence shown here is derived from an EMBL/GenBank/DDBJ whole genome shotgun (WGS) entry which is preliminary data.</text>
</comment>
<dbReference type="PANTHER" id="PTHR23508:SF10">
    <property type="entry name" value="CARBOXYLIC ACID TRANSPORTER PROTEIN HOMOLOG"/>
    <property type="match status" value="1"/>
</dbReference>
<dbReference type="InterPro" id="IPR011701">
    <property type="entry name" value="MFS"/>
</dbReference>
<comment type="subcellular location">
    <subcellularLocation>
        <location evidence="1">Cell membrane</location>
        <topology evidence="1">Multi-pass membrane protein</topology>
    </subcellularLocation>
</comment>
<dbReference type="Pfam" id="PF07690">
    <property type="entry name" value="MFS_1"/>
    <property type="match status" value="1"/>
</dbReference>
<dbReference type="InterPro" id="IPR005829">
    <property type="entry name" value="Sugar_transporter_CS"/>
</dbReference>
<gene>
    <name evidence="7" type="primary">pcaK</name>
    <name evidence="7" type="ORF">RN51_01286</name>
</gene>
<feature type="transmembrane region" description="Helical" evidence="5">
    <location>
        <begin position="78"/>
        <end position="98"/>
    </location>
</feature>
<feature type="domain" description="Major facilitator superfamily (MFS) profile" evidence="6">
    <location>
        <begin position="9"/>
        <end position="395"/>
    </location>
</feature>
<dbReference type="GO" id="GO:0046943">
    <property type="term" value="F:carboxylic acid transmembrane transporter activity"/>
    <property type="evidence" value="ECO:0007669"/>
    <property type="project" value="TreeGrafter"/>
</dbReference>
<feature type="transmembrane region" description="Helical" evidence="5">
    <location>
        <begin position="165"/>
        <end position="185"/>
    </location>
</feature>
<dbReference type="PROSITE" id="PS00217">
    <property type="entry name" value="SUGAR_TRANSPORT_2"/>
    <property type="match status" value="1"/>
</dbReference>
<evidence type="ECO:0000256" key="4">
    <source>
        <dbReference type="ARBA" id="ARBA00023136"/>
    </source>
</evidence>
<evidence type="ECO:0000256" key="5">
    <source>
        <dbReference type="SAM" id="Phobius"/>
    </source>
</evidence>
<keyword evidence="4 5" id="KW-0472">Membrane</keyword>
<evidence type="ECO:0000313" key="7">
    <source>
        <dbReference type="EMBL" id="KJL23751.1"/>
    </source>
</evidence>
<feature type="transmembrane region" description="Helical" evidence="5">
    <location>
        <begin position="245"/>
        <end position="268"/>
    </location>
</feature>
<organism evidence="7 8">
    <name type="scientific">Microbacterium oxydans</name>
    <dbReference type="NCBI Taxonomy" id="82380"/>
    <lineage>
        <taxon>Bacteria</taxon>
        <taxon>Bacillati</taxon>
        <taxon>Actinomycetota</taxon>
        <taxon>Actinomycetes</taxon>
        <taxon>Micrococcales</taxon>
        <taxon>Microbacteriaceae</taxon>
        <taxon>Microbacterium</taxon>
    </lineage>
</organism>
<name>A0A0F0KWZ1_9MICO</name>
<feature type="transmembrane region" description="Helical" evidence="5">
    <location>
        <begin position="304"/>
        <end position="328"/>
    </location>
</feature>
<dbReference type="InterPro" id="IPR036259">
    <property type="entry name" value="MFS_trans_sf"/>
</dbReference>
<reference evidence="7 8" key="1">
    <citation type="submission" date="2015-02" db="EMBL/GenBank/DDBJ databases">
        <title>Draft genome sequences of ten Microbacterium spp. with emphasis on heavy metal contaminated environments.</title>
        <authorList>
            <person name="Corretto E."/>
        </authorList>
    </citation>
    <scope>NUCLEOTIDE SEQUENCE [LARGE SCALE GENOMIC DNA]</scope>
    <source>
        <strain evidence="7 8">BEL163</strain>
    </source>
</reference>
<feature type="transmembrane region" description="Helical" evidence="5">
    <location>
        <begin position="215"/>
        <end position="233"/>
    </location>
</feature>
<dbReference type="Gene3D" id="1.20.1250.20">
    <property type="entry name" value="MFS general substrate transporter like domains"/>
    <property type="match status" value="2"/>
</dbReference>
<protein>
    <submittedName>
        <fullName evidence="7">4-hydroxybenzoate transporter PcaK</fullName>
    </submittedName>
</protein>
<evidence type="ECO:0000256" key="1">
    <source>
        <dbReference type="ARBA" id="ARBA00004651"/>
    </source>
</evidence>
<feature type="transmembrane region" description="Helical" evidence="5">
    <location>
        <begin position="335"/>
        <end position="359"/>
    </location>
</feature>
<dbReference type="RefSeq" id="WP_045263215.1">
    <property type="nucleotide sequence ID" value="NZ_JYIV01000022.1"/>
</dbReference>
<feature type="transmembrane region" description="Helical" evidence="5">
    <location>
        <begin position="137"/>
        <end position="159"/>
    </location>
</feature>
<keyword evidence="2 5" id="KW-0812">Transmembrane</keyword>
<dbReference type="PANTHER" id="PTHR23508">
    <property type="entry name" value="CARBOXYLIC ACID TRANSPORTER PROTEIN HOMOLOG"/>
    <property type="match status" value="1"/>
</dbReference>
<dbReference type="Proteomes" id="UP000033725">
    <property type="component" value="Unassembled WGS sequence"/>
</dbReference>
<feature type="transmembrane region" description="Helical" evidence="5">
    <location>
        <begin position="371"/>
        <end position="390"/>
    </location>
</feature>
<dbReference type="CDD" id="cd17365">
    <property type="entry name" value="MFS_PcaK_like"/>
    <property type="match status" value="1"/>
</dbReference>
<evidence type="ECO:0000256" key="2">
    <source>
        <dbReference type="ARBA" id="ARBA00022692"/>
    </source>
</evidence>
<feature type="transmembrane region" description="Helical" evidence="5">
    <location>
        <begin position="104"/>
        <end position="125"/>
    </location>
</feature>
<feature type="transmembrane region" description="Helical" evidence="5">
    <location>
        <begin position="280"/>
        <end position="298"/>
    </location>
</feature>
<feature type="transmembrane region" description="Helical" evidence="5">
    <location>
        <begin position="51"/>
        <end position="71"/>
    </location>
</feature>
<dbReference type="GO" id="GO:0005886">
    <property type="term" value="C:plasma membrane"/>
    <property type="evidence" value="ECO:0007669"/>
    <property type="project" value="UniProtKB-SubCell"/>
</dbReference>
<keyword evidence="3 5" id="KW-1133">Transmembrane helix</keyword>
<dbReference type="PATRIC" id="fig|82380.10.peg.1293"/>
<dbReference type="PROSITE" id="PS50850">
    <property type="entry name" value="MFS"/>
    <property type="match status" value="1"/>
</dbReference>
<dbReference type="InterPro" id="IPR020846">
    <property type="entry name" value="MFS_dom"/>
</dbReference>
<accession>A0A0F0KWZ1</accession>
<sequence>MKTASRAWIVALCWLTVMFEGFDIVALGATIPILTDPELGHLGVTVADLTFVSTISLVGIGVGASVIGPLADRFGRRIPLIVCIAGFSIFTILFPLMPDVATMGLVRFLAGLGLGGCMPVVVTIMQESAPGGRRAHASTITMTGYHAGAVLASLAALWAQEHWAWLFYLGGALGLLTLPFVIAKLPETHTALPRHIDSGPRYGIRDIFTAGRARITVGLWIAAFMGLLLVYGLNTWMPKIMAGAGYSVSSSLVMLLVLNVGAIAGLLIGGRLGDARGIKGTTLVWFGAAAVLLALLSIKMTDVFVLNTVILVTGAFVFCAQVLVYGFVGYLYPKAMVATGMGFTSGVGRLGAIVGPWVTGSLVAAGLAYPFGFYLFALVAVIGFLAVASIPKPKATTAAALAELEHEREPAPAPVD</sequence>
<dbReference type="AlphaFoldDB" id="A0A0F0KWZ1"/>
<evidence type="ECO:0000259" key="6">
    <source>
        <dbReference type="PROSITE" id="PS50850"/>
    </source>
</evidence>
<proteinExistence type="predicted"/>
<evidence type="ECO:0000256" key="3">
    <source>
        <dbReference type="ARBA" id="ARBA00022989"/>
    </source>
</evidence>
<evidence type="ECO:0000313" key="8">
    <source>
        <dbReference type="Proteomes" id="UP000033725"/>
    </source>
</evidence>
<feature type="transmembrane region" description="Helical" evidence="5">
    <location>
        <begin position="7"/>
        <end position="31"/>
    </location>
</feature>
<dbReference type="EMBL" id="JYIV01000022">
    <property type="protein sequence ID" value="KJL23751.1"/>
    <property type="molecule type" value="Genomic_DNA"/>
</dbReference>
<dbReference type="SUPFAM" id="SSF103473">
    <property type="entry name" value="MFS general substrate transporter"/>
    <property type="match status" value="1"/>
</dbReference>